<keyword evidence="5 7" id="KW-0472">Membrane</keyword>
<dbReference type="Pfam" id="PF13641">
    <property type="entry name" value="Glyco_tranf_2_3"/>
    <property type="match status" value="1"/>
</dbReference>
<keyword evidence="3" id="KW-0328">Glycosyltransferase</keyword>
<evidence type="ECO:0000256" key="7">
    <source>
        <dbReference type="SAM" id="Phobius"/>
    </source>
</evidence>
<evidence type="ECO:0000313" key="8">
    <source>
        <dbReference type="EMBL" id="CRG86106.1"/>
    </source>
</evidence>
<accession>A0A0U1LTK9</accession>
<name>A0A0U1LTK9_TALIS</name>
<feature type="region of interest" description="Disordered" evidence="6">
    <location>
        <begin position="81"/>
        <end position="101"/>
    </location>
</feature>
<evidence type="ECO:0000256" key="4">
    <source>
        <dbReference type="ARBA" id="ARBA00022679"/>
    </source>
</evidence>
<comment type="subcellular location">
    <subcellularLocation>
        <location evidence="1">Cell membrane</location>
    </subcellularLocation>
</comment>
<evidence type="ECO:0000256" key="5">
    <source>
        <dbReference type="ARBA" id="ARBA00023136"/>
    </source>
</evidence>
<dbReference type="Gene3D" id="3.90.550.10">
    <property type="entry name" value="Spore Coat Polysaccharide Biosynthesis Protein SpsA, Chain A"/>
    <property type="match status" value="1"/>
</dbReference>
<feature type="transmembrane region" description="Helical" evidence="7">
    <location>
        <begin position="567"/>
        <end position="586"/>
    </location>
</feature>
<evidence type="ECO:0000256" key="1">
    <source>
        <dbReference type="ARBA" id="ARBA00004236"/>
    </source>
</evidence>
<dbReference type="InterPro" id="IPR029044">
    <property type="entry name" value="Nucleotide-diphossugar_trans"/>
</dbReference>
<dbReference type="GO" id="GO:0085029">
    <property type="term" value="P:extracellular matrix assembly"/>
    <property type="evidence" value="ECO:0007669"/>
    <property type="project" value="TreeGrafter"/>
</dbReference>
<keyword evidence="4" id="KW-0808">Transferase</keyword>
<gene>
    <name evidence="8" type="ORF">PISL3812_03109</name>
</gene>
<keyword evidence="7" id="KW-0812">Transmembrane</keyword>
<dbReference type="SUPFAM" id="SSF53448">
    <property type="entry name" value="Nucleotide-diphospho-sugar transferases"/>
    <property type="match status" value="1"/>
</dbReference>
<reference evidence="8 9" key="1">
    <citation type="submission" date="2015-04" db="EMBL/GenBank/DDBJ databases">
        <authorList>
            <person name="Syromyatnikov M.Y."/>
            <person name="Popov V.N."/>
        </authorList>
    </citation>
    <scope>NUCLEOTIDE SEQUENCE [LARGE SCALE GENOMIC DNA]</scope>
    <source>
        <strain evidence="8">WF-38-12</strain>
    </source>
</reference>
<keyword evidence="7" id="KW-1133">Transmembrane helix</keyword>
<proteinExistence type="predicted"/>
<dbReference type="STRING" id="28573.A0A0U1LTK9"/>
<dbReference type="GO" id="GO:0050501">
    <property type="term" value="F:hyaluronan synthase activity"/>
    <property type="evidence" value="ECO:0007669"/>
    <property type="project" value="TreeGrafter"/>
</dbReference>
<evidence type="ECO:0000256" key="6">
    <source>
        <dbReference type="SAM" id="MobiDB-lite"/>
    </source>
</evidence>
<dbReference type="GO" id="GO:0030213">
    <property type="term" value="P:hyaluronan biosynthetic process"/>
    <property type="evidence" value="ECO:0007669"/>
    <property type="project" value="TreeGrafter"/>
</dbReference>
<dbReference type="OrthoDB" id="9876900at2759"/>
<dbReference type="PANTHER" id="PTHR22913">
    <property type="entry name" value="HYALURONAN SYNTHASE"/>
    <property type="match status" value="1"/>
</dbReference>
<dbReference type="PANTHER" id="PTHR22913:SF12">
    <property type="entry name" value="MANNURONAN SYNTHASE"/>
    <property type="match status" value="1"/>
</dbReference>
<dbReference type="AlphaFoldDB" id="A0A0U1LTK9"/>
<feature type="transmembrane region" description="Helical" evidence="7">
    <location>
        <begin position="485"/>
        <end position="507"/>
    </location>
</feature>
<dbReference type="Proteomes" id="UP000054383">
    <property type="component" value="Unassembled WGS sequence"/>
</dbReference>
<sequence>MDSLLADESVTRLPMFHTRGPYVSTSRQWLNFFGCLLTIPIYCLFATCSSFPCTLDLLLSIIACEYNRWSIQARRSHFYKSQSLPSSAGDPEKNTNTPTRTAPDCMAVVVGYREDSELFSRALESYRDADGCKFLLIGVDGDNVPDRDMVAVFGRVYPENSAVIHIDEPLADIAMRTYGKLAAADDGDSEIWNEMTIAHCCRLARESLRDHDIVLGQPGGITRLCVYEPHLHKRGIMFTSFIFSIVISDILGIEFLWSSDSDSIVFPDSLRQTISVIAADPNAGGASSGLIVHNTNHSIWTRFGRAVYWYELYLARCPPTLSGTHDCQTGPSAVIRVAALPGILYRWYAQTILGTRMIVNEDRHLTTCLLMRGWTIKYAADTLAATETPPTFTGWIMQQVRWARATHIETFQQPRLYTINNPIFFWSALKREIGPLVVAASVFFYLFTGRAVAYFSIYDVLYRIICTTLYNWIRNPDRGPRHSWAWVLPTLIFCTIPMPAIQIWGLLTVLDGGWGTAMRAGVESSKRHEFWTRWYNMGFLVLWMGVVGATTCRLVANLAGWSQTGLYQALVFGAILPSLASFWALVVKG</sequence>
<keyword evidence="2" id="KW-1003">Cell membrane</keyword>
<dbReference type="GO" id="GO:0005886">
    <property type="term" value="C:plasma membrane"/>
    <property type="evidence" value="ECO:0007669"/>
    <property type="project" value="UniProtKB-SubCell"/>
</dbReference>
<evidence type="ECO:0000256" key="3">
    <source>
        <dbReference type="ARBA" id="ARBA00022676"/>
    </source>
</evidence>
<protein>
    <submittedName>
        <fullName evidence="8">Uncharacterized protein</fullName>
    </submittedName>
</protein>
<feature type="transmembrane region" description="Helical" evidence="7">
    <location>
        <begin position="29"/>
        <end position="47"/>
    </location>
</feature>
<organism evidence="8 9">
    <name type="scientific">Talaromyces islandicus</name>
    <name type="common">Penicillium islandicum</name>
    <dbReference type="NCBI Taxonomy" id="28573"/>
    <lineage>
        <taxon>Eukaryota</taxon>
        <taxon>Fungi</taxon>
        <taxon>Dikarya</taxon>
        <taxon>Ascomycota</taxon>
        <taxon>Pezizomycotina</taxon>
        <taxon>Eurotiomycetes</taxon>
        <taxon>Eurotiomycetidae</taxon>
        <taxon>Eurotiales</taxon>
        <taxon>Trichocomaceae</taxon>
        <taxon>Talaromyces</taxon>
        <taxon>Talaromyces sect. Islandici</taxon>
    </lineage>
</organism>
<evidence type="ECO:0000256" key="2">
    <source>
        <dbReference type="ARBA" id="ARBA00022475"/>
    </source>
</evidence>
<feature type="transmembrane region" description="Helical" evidence="7">
    <location>
        <begin position="534"/>
        <end position="555"/>
    </location>
</feature>
<keyword evidence="9" id="KW-1185">Reference proteome</keyword>
<feature type="transmembrane region" description="Helical" evidence="7">
    <location>
        <begin position="423"/>
        <end position="447"/>
    </location>
</feature>
<evidence type="ECO:0000313" key="9">
    <source>
        <dbReference type="Proteomes" id="UP000054383"/>
    </source>
</evidence>
<dbReference type="OMA" id="KSATYVW"/>
<dbReference type="EMBL" id="CVMT01000002">
    <property type="protein sequence ID" value="CRG86106.1"/>
    <property type="molecule type" value="Genomic_DNA"/>
</dbReference>